<protein>
    <submittedName>
        <fullName evidence="2">Uncharacterized protein</fullName>
    </submittedName>
</protein>
<dbReference type="OrthoDB" id="10398143at2759"/>
<gene>
    <name evidence="2" type="ORF">AAP_01958</name>
</gene>
<feature type="compositionally biased region" description="Polar residues" evidence="1">
    <location>
        <begin position="672"/>
        <end position="696"/>
    </location>
</feature>
<reference evidence="2 3" key="1">
    <citation type="journal article" date="2016" name="Genome Biol. Evol.">
        <title>Divergent and convergent evolution of fungal pathogenicity.</title>
        <authorList>
            <person name="Shang Y."/>
            <person name="Xiao G."/>
            <person name="Zheng P."/>
            <person name="Cen K."/>
            <person name="Zhan S."/>
            <person name="Wang C."/>
        </authorList>
    </citation>
    <scope>NUCLEOTIDE SEQUENCE [LARGE SCALE GENOMIC DNA]</scope>
    <source>
        <strain evidence="2 3">ARSEF 7405</strain>
    </source>
</reference>
<feature type="region of interest" description="Disordered" evidence="1">
    <location>
        <begin position="446"/>
        <end position="479"/>
    </location>
</feature>
<dbReference type="AlphaFoldDB" id="A0A168B1G6"/>
<feature type="region of interest" description="Disordered" evidence="1">
    <location>
        <begin position="111"/>
        <end position="133"/>
    </location>
</feature>
<proteinExistence type="predicted"/>
<feature type="region of interest" description="Disordered" evidence="1">
    <location>
        <begin position="491"/>
        <end position="530"/>
    </location>
</feature>
<feature type="compositionally biased region" description="Polar residues" evidence="1">
    <location>
        <begin position="775"/>
        <end position="789"/>
    </location>
</feature>
<dbReference type="EMBL" id="AZGZ01000006">
    <property type="protein sequence ID" value="KZZ94658.1"/>
    <property type="molecule type" value="Genomic_DNA"/>
</dbReference>
<keyword evidence="3" id="KW-1185">Reference proteome</keyword>
<feature type="compositionally biased region" description="Basic residues" evidence="1">
    <location>
        <begin position="790"/>
        <end position="799"/>
    </location>
</feature>
<feature type="compositionally biased region" description="Polar residues" evidence="1">
    <location>
        <begin position="115"/>
        <end position="133"/>
    </location>
</feature>
<dbReference type="Proteomes" id="UP000242877">
    <property type="component" value="Unassembled WGS sequence"/>
</dbReference>
<feature type="compositionally biased region" description="Basic residues" evidence="1">
    <location>
        <begin position="504"/>
        <end position="514"/>
    </location>
</feature>
<feature type="compositionally biased region" description="Polar residues" evidence="1">
    <location>
        <begin position="747"/>
        <end position="756"/>
    </location>
</feature>
<comment type="caution">
    <text evidence="2">The sequence shown here is derived from an EMBL/GenBank/DDBJ whole genome shotgun (WGS) entry which is preliminary data.</text>
</comment>
<evidence type="ECO:0000313" key="2">
    <source>
        <dbReference type="EMBL" id="KZZ94658.1"/>
    </source>
</evidence>
<name>A0A168B1G6_9EURO</name>
<sequence length="897" mass="99960">MENDSAPSLPRLRPLSRLSASLFDTLSRRRSFQSLKNITETKFKGTPFTATLDSMEVEHSAKSPFVTRPSSVYSRNVDAMSIQIYNDCRRADEYEDRDVHTITLEDIDNAYEPEQPSSSDGSENHLQSSSPLTLSDVCDTYDTSFYTDITYSERDINSPVIRRLISPAITNNIGTFLPRTPEVLKENDNENRHTSPTLPEIQPYESIMPSLKQAFDSYSTADLQDNACPLEPTKMHCGLATPNNNRHRRESTIGSTGWDRLFKEREAQIQIPPRRPRTCQDLNLDNSVNFTKESRNTLYTGWFTSDSDLGSLPEKRFNENTVEDPCTSARSSMFGMIPIALDSPICSPPHTILNLPSPLHITHHPAVATCSPQQVEILDPSLHRPTPRVSFRETFVTNLESERHSPPGPVRPPSRARQIGLKATQFGAKANQFGMRANRVKQKVFRNNDGPVEDNEENNPNGRTRHAHWMSGSSKGANPEGTFFHRMFKRFSTKGNTADDERKKSRSSIKRRPVHQTDGPVIEGFRPRPTSSGVLEEFQKKFQNRFPNLRSSSARDLSQYPPPIEIPVLARPSTGPSMGPKSHLPHDISATWSLGIRYPQQHQMPMVLSEAGSSPETSPELPARIATARPRSKIERPAMPPPILIPKHVSRETCILSSSSVGISQSFLSPRTKLSMSPTSYNFQGPLTPPNAYTNQPQPPSRTPAEPVRNVSSPSTNTLDSVERGSSSSNQPYSPVRAPSMHRRSPSDGSECSPTRDSPHRVSKASNRAAAGSPLLQSGENDYSTPRSSIRTRRLKSRYPRRVPPIQSSFTTSFLSWKEAQFSPTERPVTSPALGCNSKFPFGGNGINSNQKNRASVFRPNDTCEEVVPPPTCLIQQTQKPPQVRLVLPGVIEGEPF</sequence>
<organism evidence="2 3">
    <name type="scientific">Ascosphaera apis ARSEF 7405</name>
    <dbReference type="NCBI Taxonomy" id="392613"/>
    <lineage>
        <taxon>Eukaryota</taxon>
        <taxon>Fungi</taxon>
        <taxon>Dikarya</taxon>
        <taxon>Ascomycota</taxon>
        <taxon>Pezizomycotina</taxon>
        <taxon>Eurotiomycetes</taxon>
        <taxon>Eurotiomycetidae</taxon>
        <taxon>Onygenales</taxon>
        <taxon>Ascosphaeraceae</taxon>
        <taxon>Ascosphaera</taxon>
    </lineage>
</organism>
<evidence type="ECO:0000256" key="1">
    <source>
        <dbReference type="SAM" id="MobiDB-lite"/>
    </source>
</evidence>
<feature type="compositionally biased region" description="Polar residues" evidence="1">
    <location>
        <begin position="710"/>
        <end position="733"/>
    </location>
</feature>
<evidence type="ECO:0000313" key="3">
    <source>
        <dbReference type="Proteomes" id="UP000242877"/>
    </source>
</evidence>
<accession>A0A168B1G6</accession>
<dbReference type="VEuPathDB" id="FungiDB:AAP_01958"/>
<feature type="region of interest" description="Disordered" evidence="1">
    <location>
        <begin position="671"/>
        <end position="799"/>
    </location>
</feature>